<feature type="signal peptide" evidence="1">
    <location>
        <begin position="1"/>
        <end position="32"/>
    </location>
</feature>
<feature type="domain" description="PhoD-like phosphatase metallophosphatase" evidence="2">
    <location>
        <begin position="153"/>
        <end position="490"/>
    </location>
</feature>
<dbReference type="InterPro" id="IPR018946">
    <property type="entry name" value="PhoD-like_MPP"/>
</dbReference>
<reference evidence="4 5" key="1">
    <citation type="submission" date="2018-01" db="EMBL/GenBank/DDBJ databases">
        <title>Draft genome sequence of Nonomuraea sp. KC333.</title>
        <authorList>
            <person name="Sahin N."/>
            <person name="Saygin H."/>
            <person name="Ay H."/>
        </authorList>
    </citation>
    <scope>NUCLEOTIDE SEQUENCE [LARGE SCALE GENOMIC DNA]</scope>
    <source>
        <strain evidence="4 5">KC333</strain>
    </source>
</reference>
<accession>A0A2W2G5U1</accession>
<dbReference type="InterPro" id="IPR006311">
    <property type="entry name" value="TAT_signal"/>
</dbReference>
<evidence type="ECO:0000256" key="1">
    <source>
        <dbReference type="SAM" id="SignalP"/>
    </source>
</evidence>
<keyword evidence="1" id="KW-0732">Signal</keyword>
<name>A0A2W2G5U1_9ACTN</name>
<dbReference type="OrthoDB" id="327733at2"/>
<dbReference type="PANTHER" id="PTHR43606:SF2">
    <property type="entry name" value="ALKALINE PHOSPHATASE FAMILY PROTEIN (AFU_ORTHOLOGUE AFUA_5G03860)"/>
    <property type="match status" value="1"/>
</dbReference>
<dbReference type="InterPro" id="IPR052900">
    <property type="entry name" value="Phospholipid_Metab_Enz"/>
</dbReference>
<dbReference type="InterPro" id="IPR029052">
    <property type="entry name" value="Metallo-depent_PP-like"/>
</dbReference>
<protein>
    <submittedName>
        <fullName evidence="4">Alkaline phosphatase</fullName>
    </submittedName>
</protein>
<sequence>MPELDRRRVLGLAGGSAAALAFSLALPAPARADEPGAMPYPFTNGIASGDPLETAVVIWTRVAPDPLAPNGGLPPDARVRVEWQVSGDPSFARIVREGATVTGPDTSHTVHVDVQGLKPGHPYFYRFRAGGHISETGHTWTAPPARSMRPLTFAVASCQNWRAGYFQTVRDAVDQGAELMVFVGDYIYEYPVQQLPVGRPIDPNLPAEVVPTTVTLDQYRLRYALYKTDPDLLYAHQAIPWILSWDDHEISNDYESWGTPDPDRRAAAYRAYWEFMPIRWPQVPRGADARLYRRFRFGRLAQLDMLDTRQYRDPVAGGTVADEGPRRDPGLRMLGEEQEAWFSSGLGAVPARWNIVAQQILMTRLNTAADPEAPATFSGGTWDGYQASQQRFFDTVGAARQREAVRNFVVFSGDVHCSYISDLPADTLDPAAGVIGAEFTSTSVSSAQDFDPVANEARQIRRRLNPTLKWADLHCGYVLADLTAERMAVDVRVVDKVSRRDDPVFTGASFAVEDRVPGLSVA</sequence>
<evidence type="ECO:0000259" key="2">
    <source>
        <dbReference type="Pfam" id="PF09423"/>
    </source>
</evidence>
<dbReference type="InterPro" id="IPR032093">
    <property type="entry name" value="PhoD_N"/>
</dbReference>
<dbReference type="Gene3D" id="2.60.40.380">
    <property type="entry name" value="Purple acid phosphatase-like, N-terminal"/>
    <property type="match status" value="1"/>
</dbReference>
<dbReference type="Proteomes" id="UP000249304">
    <property type="component" value="Unassembled WGS sequence"/>
</dbReference>
<dbReference type="AlphaFoldDB" id="A0A2W2G5U1"/>
<evidence type="ECO:0000313" key="5">
    <source>
        <dbReference type="Proteomes" id="UP000249304"/>
    </source>
</evidence>
<dbReference type="SUPFAM" id="SSF56300">
    <property type="entry name" value="Metallo-dependent phosphatases"/>
    <property type="match status" value="1"/>
</dbReference>
<dbReference type="PANTHER" id="PTHR43606">
    <property type="entry name" value="PHOSPHATASE, PUTATIVE (AFU_ORTHOLOGUE AFUA_6G08710)-RELATED"/>
    <property type="match status" value="1"/>
</dbReference>
<feature type="domain" description="Phospholipase D N-terminal" evidence="3">
    <location>
        <begin position="45"/>
        <end position="141"/>
    </location>
</feature>
<proteinExistence type="predicted"/>
<dbReference type="RefSeq" id="WP_111176286.1">
    <property type="nucleotide sequence ID" value="NZ_POUD01000010.1"/>
</dbReference>
<organism evidence="4 5">
    <name type="scientific">Nonomuraea aridisoli</name>
    <dbReference type="NCBI Taxonomy" id="2070368"/>
    <lineage>
        <taxon>Bacteria</taxon>
        <taxon>Bacillati</taxon>
        <taxon>Actinomycetota</taxon>
        <taxon>Actinomycetes</taxon>
        <taxon>Streptosporangiales</taxon>
        <taxon>Streptosporangiaceae</taxon>
        <taxon>Nonomuraea</taxon>
    </lineage>
</organism>
<dbReference type="CDD" id="cd07389">
    <property type="entry name" value="MPP_PhoD"/>
    <property type="match status" value="1"/>
</dbReference>
<evidence type="ECO:0000313" key="4">
    <source>
        <dbReference type="EMBL" id="PZG22264.1"/>
    </source>
</evidence>
<dbReference type="Pfam" id="PF16655">
    <property type="entry name" value="PhoD_N"/>
    <property type="match status" value="1"/>
</dbReference>
<comment type="caution">
    <text evidence="4">The sequence shown here is derived from an EMBL/GenBank/DDBJ whole genome shotgun (WGS) entry which is preliminary data.</text>
</comment>
<dbReference type="Gene3D" id="3.60.21.70">
    <property type="entry name" value="PhoD-like phosphatase"/>
    <property type="match status" value="1"/>
</dbReference>
<keyword evidence="5" id="KW-1185">Reference proteome</keyword>
<dbReference type="Pfam" id="PF09423">
    <property type="entry name" value="PhoD"/>
    <property type="match status" value="1"/>
</dbReference>
<dbReference type="InterPro" id="IPR038607">
    <property type="entry name" value="PhoD-like_sf"/>
</dbReference>
<evidence type="ECO:0000259" key="3">
    <source>
        <dbReference type="Pfam" id="PF16655"/>
    </source>
</evidence>
<dbReference type="EMBL" id="POUD01000010">
    <property type="protein sequence ID" value="PZG22264.1"/>
    <property type="molecule type" value="Genomic_DNA"/>
</dbReference>
<feature type="chain" id="PRO_5016006875" evidence="1">
    <location>
        <begin position="33"/>
        <end position="522"/>
    </location>
</feature>
<gene>
    <name evidence="4" type="ORF">C1J01_04550</name>
</gene>
<dbReference type="PROSITE" id="PS51318">
    <property type="entry name" value="TAT"/>
    <property type="match status" value="1"/>
</dbReference>